<keyword evidence="11" id="KW-1185">Reference proteome</keyword>
<accession>A0A835DJS6</accession>
<evidence type="ECO:0000256" key="7">
    <source>
        <dbReference type="PROSITE-ProRule" id="PRU00023"/>
    </source>
</evidence>
<evidence type="ECO:0000256" key="3">
    <source>
        <dbReference type="ARBA" id="ARBA00022737"/>
    </source>
</evidence>
<protein>
    <recommendedName>
        <fullName evidence="9">PGG domain-containing protein</fullName>
    </recommendedName>
</protein>
<dbReference type="InterPro" id="IPR036770">
    <property type="entry name" value="Ankyrin_rpt-contain_sf"/>
</dbReference>
<dbReference type="Proteomes" id="UP000655225">
    <property type="component" value="Unassembled WGS sequence"/>
</dbReference>
<dbReference type="PROSITE" id="PS50088">
    <property type="entry name" value="ANK_REPEAT"/>
    <property type="match status" value="4"/>
</dbReference>
<dbReference type="EMBL" id="JABCRI010000004">
    <property type="protein sequence ID" value="KAF8406848.1"/>
    <property type="molecule type" value="Genomic_DNA"/>
</dbReference>
<evidence type="ECO:0000256" key="4">
    <source>
        <dbReference type="ARBA" id="ARBA00022989"/>
    </source>
</evidence>
<dbReference type="Gene3D" id="1.25.40.20">
    <property type="entry name" value="Ankyrin repeat-containing domain"/>
    <property type="match status" value="1"/>
</dbReference>
<feature type="transmembrane region" description="Helical" evidence="8">
    <location>
        <begin position="400"/>
        <end position="422"/>
    </location>
</feature>
<feature type="transmembrane region" description="Helical" evidence="8">
    <location>
        <begin position="309"/>
        <end position="328"/>
    </location>
</feature>
<feature type="repeat" description="ANK" evidence="7">
    <location>
        <begin position="56"/>
        <end position="88"/>
    </location>
</feature>
<evidence type="ECO:0000313" key="10">
    <source>
        <dbReference type="EMBL" id="KAF8406848.1"/>
    </source>
</evidence>
<dbReference type="InterPro" id="IPR026961">
    <property type="entry name" value="PGG_dom"/>
</dbReference>
<dbReference type="Pfam" id="PF13962">
    <property type="entry name" value="PGG"/>
    <property type="match status" value="1"/>
</dbReference>
<evidence type="ECO:0000256" key="1">
    <source>
        <dbReference type="ARBA" id="ARBA00004141"/>
    </source>
</evidence>
<keyword evidence="6 8" id="KW-0472">Membrane</keyword>
<dbReference type="OMA" id="QMVIMWI"/>
<evidence type="ECO:0000256" key="2">
    <source>
        <dbReference type="ARBA" id="ARBA00022692"/>
    </source>
</evidence>
<gene>
    <name evidence="10" type="ORF">HHK36_005969</name>
</gene>
<keyword evidence="5 7" id="KW-0040">ANK repeat</keyword>
<comment type="subcellular location">
    <subcellularLocation>
        <location evidence="1">Membrane</location>
        <topology evidence="1">Multi-pass membrane protein</topology>
    </subcellularLocation>
</comment>
<feature type="transmembrane region" description="Helical" evidence="8">
    <location>
        <begin position="365"/>
        <end position="388"/>
    </location>
</feature>
<feature type="repeat" description="ANK" evidence="7">
    <location>
        <begin position="124"/>
        <end position="146"/>
    </location>
</feature>
<dbReference type="PANTHER" id="PTHR24186:SF37">
    <property type="entry name" value="PGG DOMAIN-CONTAINING PROTEIN"/>
    <property type="match status" value="1"/>
</dbReference>
<reference evidence="10 11" key="1">
    <citation type="submission" date="2020-04" db="EMBL/GenBank/DDBJ databases">
        <title>Plant Genome Project.</title>
        <authorList>
            <person name="Zhang R.-G."/>
        </authorList>
    </citation>
    <scope>NUCLEOTIDE SEQUENCE [LARGE SCALE GENOMIC DNA]</scope>
    <source>
        <strain evidence="10">YNK0</strain>
        <tissue evidence="10">Leaf</tissue>
    </source>
</reference>
<dbReference type="SMART" id="SM00248">
    <property type="entry name" value="ANK"/>
    <property type="match status" value="5"/>
</dbReference>
<dbReference type="Pfam" id="PF00023">
    <property type="entry name" value="Ank"/>
    <property type="match status" value="1"/>
</dbReference>
<dbReference type="PROSITE" id="PS50297">
    <property type="entry name" value="ANK_REP_REGION"/>
    <property type="match status" value="3"/>
</dbReference>
<dbReference type="Pfam" id="PF12796">
    <property type="entry name" value="Ank_2"/>
    <property type="match status" value="1"/>
</dbReference>
<keyword evidence="2 8" id="KW-0812">Transmembrane</keyword>
<dbReference type="PANTHER" id="PTHR24186">
    <property type="entry name" value="PROTEIN PHOSPHATASE 1 REGULATORY SUBUNIT"/>
    <property type="match status" value="1"/>
</dbReference>
<dbReference type="AlphaFoldDB" id="A0A835DJS6"/>
<feature type="domain" description="PGG" evidence="9">
    <location>
        <begin position="302"/>
        <end position="422"/>
    </location>
</feature>
<keyword evidence="3" id="KW-0677">Repeat</keyword>
<feature type="repeat" description="ANK" evidence="7">
    <location>
        <begin position="90"/>
        <end position="111"/>
    </location>
</feature>
<dbReference type="GO" id="GO:0005886">
    <property type="term" value="C:plasma membrane"/>
    <property type="evidence" value="ECO:0007669"/>
    <property type="project" value="TreeGrafter"/>
</dbReference>
<dbReference type="SUPFAM" id="SSF48403">
    <property type="entry name" value="Ankyrin repeat"/>
    <property type="match status" value="1"/>
</dbReference>
<evidence type="ECO:0000256" key="8">
    <source>
        <dbReference type="SAM" id="Phobius"/>
    </source>
</evidence>
<dbReference type="OrthoDB" id="7729168at2759"/>
<organism evidence="10 11">
    <name type="scientific">Tetracentron sinense</name>
    <name type="common">Spur-leaf</name>
    <dbReference type="NCBI Taxonomy" id="13715"/>
    <lineage>
        <taxon>Eukaryota</taxon>
        <taxon>Viridiplantae</taxon>
        <taxon>Streptophyta</taxon>
        <taxon>Embryophyta</taxon>
        <taxon>Tracheophyta</taxon>
        <taxon>Spermatophyta</taxon>
        <taxon>Magnoliopsida</taxon>
        <taxon>Trochodendrales</taxon>
        <taxon>Trochodendraceae</taxon>
        <taxon>Tetracentron</taxon>
    </lineage>
</organism>
<name>A0A835DJS6_TETSI</name>
<dbReference type="InterPro" id="IPR002110">
    <property type="entry name" value="Ankyrin_rpt"/>
</dbReference>
<evidence type="ECO:0000259" key="9">
    <source>
        <dbReference type="Pfam" id="PF13962"/>
    </source>
</evidence>
<comment type="caution">
    <text evidence="10">The sequence shown here is derived from an EMBL/GenBank/DDBJ whole genome shotgun (WGS) entry which is preliminary data.</text>
</comment>
<evidence type="ECO:0000313" key="11">
    <source>
        <dbReference type="Proteomes" id="UP000655225"/>
    </source>
</evidence>
<evidence type="ECO:0000256" key="5">
    <source>
        <dbReference type="ARBA" id="ARBA00023043"/>
    </source>
</evidence>
<evidence type="ECO:0000256" key="6">
    <source>
        <dbReference type="ARBA" id="ARBA00023136"/>
    </source>
</evidence>
<proteinExistence type="predicted"/>
<feature type="repeat" description="ANK" evidence="7">
    <location>
        <begin position="194"/>
        <end position="215"/>
    </location>
</feature>
<sequence length="467" mass="52154">MRLMNLLDSEKEKEKQREDIMEKKLHEAAMKGSVTSLLELLQEDPLLLDRIIAACITDTPLHIAAMLGHVDFAKEILSRRPELASESDSNGSSPLHLASAKGYEVLVKELLLIDPEICISRDQDGRTPLHIAAIKGRLAILSELIRAKPETTRVLTDQGETILHLCVKHNRLASLKLLVGSIQNDKLLNWKDQDGNTILHLAVARKQIETIQFLLTTTRVEVNFLNANGSTVLDVLRQSSRDLRDMEIEESLRGARALRAKDMHSVSRNYVQTQVPHMKQPLASQKSSLKLQVKTPKHKHTDWLGRKRSALMVVASLIATVAFQAGLAPPGGVWQDELTQDAISNSTEKPHHVGMSVMAYNIPAAYGQFMIFNTVAFLASLSIILLLVSGLPLKRRRWMWIQMVIMWIAITAQALTYFISLIHMTPNHVEGTLYQVTKISVLLCHGFEMRLFCPSLSCANLSVGNLA</sequence>
<dbReference type="Pfam" id="PF13637">
    <property type="entry name" value="Ank_4"/>
    <property type="match status" value="1"/>
</dbReference>
<keyword evidence="4 8" id="KW-1133">Transmembrane helix</keyword>